<evidence type="ECO:0000313" key="2">
    <source>
        <dbReference type="Proteomes" id="UP000319411"/>
    </source>
</evidence>
<keyword evidence="2" id="KW-1185">Reference proteome</keyword>
<reference evidence="1 2" key="1">
    <citation type="submission" date="2018-10" db="EMBL/GenBank/DDBJ databases">
        <title>Genome Sequencing of Pantoea dispersa DSM 32899.</title>
        <authorList>
            <person name="Nawrath M."/>
            <person name="Ottenheim C."/>
            <person name="Wilm A."/>
            <person name="Zimmermann W."/>
            <person name="Wu J.C."/>
        </authorList>
    </citation>
    <scope>NUCLEOTIDE SEQUENCE [LARGE SCALE GENOMIC DNA]</scope>
    <source>
        <strain evidence="1 2">DSM 32899</strain>
    </source>
</reference>
<protein>
    <submittedName>
        <fullName evidence="1">Uncharacterized protein</fullName>
    </submittedName>
</protein>
<name>A0A518XDS9_9GAMM</name>
<dbReference type="EMBL" id="CP032702">
    <property type="protein sequence ID" value="QDY42320.1"/>
    <property type="molecule type" value="Genomic_DNA"/>
</dbReference>
<dbReference type="OrthoDB" id="1447491at2"/>
<proteinExistence type="predicted"/>
<dbReference type="Proteomes" id="UP000319411">
    <property type="component" value="Chromosome"/>
</dbReference>
<organism evidence="1 2">
    <name type="scientific">Candidatus Pantoea soli</name>
    <dbReference type="NCBI Taxonomy" id="3098669"/>
    <lineage>
        <taxon>Bacteria</taxon>
        <taxon>Pseudomonadati</taxon>
        <taxon>Pseudomonadota</taxon>
        <taxon>Gammaproteobacteria</taxon>
        <taxon>Enterobacterales</taxon>
        <taxon>Erwiniaceae</taxon>
        <taxon>Pantoea</taxon>
    </lineage>
</organism>
<evidence type="ECO:0000313" key="1">
    <source>
        <dbReference type="EMBL" id="QDY42320.1"/>
    </source>
</evidence>
<accession>A0A518XDS9</accession>
<dbReference type="RefSeq" id="WP_105077420.1">
    <property type="nucleotide sequence ID" value="NZ_CP032702.1"/>
</dbReference>
<dbReference type="AlphaFoldDB" id="A0A518XDS9"/>
<dbReference type="KEGG" id="pdis:D8B20_10640"/>
<sequence length="73" mass="8568">MDKEELIKNLNKLSIPNDSYSIGSIEDEALCMIFDGLTWCIFYSEKGHRTEPEYFASENDACHAFINRIKKWF</sequence>
<gene>
    <name evidence="1" type="ORF">D8B20_10640</name>
</gene>